<proteinExistence type="predicted"/>
<dbReference type="Proteomes" id="UP000799539">
    <property type="component" value="Unassembled WGS sequence"/>
</dbReference>
<dbReference type="AlphaFoldDB" id="A0A6A6FLS1"/>
<keyword evidence="2" id="KW-1185">Reference proteome</keyword>
<reference evidence="1" key="1">
    <citation type="journal article" date="2020" name="Stud. Mycol.">
        <title>101 Dothideomycetes genomes: a test case for predicting lifestyles and emergence of pathogens.</title>
        <authorList>
            <person name="Haridas S."/>
            <person name="Albert R."/>
            <person name="Binder M."/>
            <person name="Bloem J."/>
            <person name="Labutti K."/>
            <person name="Salamov A."/>
            <person name="Andreopoulos B."/>
            <person name="Baker S."/>
            <person name="Barry K."/>
            <person name="Bills G."/>
            <person name="Bluhm B."/>
            <person name="Cannon C."/>
            <person name="Castanera R."/>
            <person name="Culley D."/>
            <person name="Daum C."/>
            <person name="Ezra D."/>
            <person name="Gonzalez J."/>
            <person name="Henrissat B."/>
            <person name="Kuo A."/>
            <person name="Liang C."/>
            <person name="Lipzen A."/>
            <person name="Lutzoni F."/>
            <person name="Magnuson J."/>
            <person name="Mondo S."/>
            <person name="Nolan M."/>
            <person name="Ohm R."/>
            <person name="Pangilinan J."/>
            <person name="Park H.-J."/>
            <person name="Ramirez L."/>
            <person name="Alfaro M."/>
            <person name="Sun H."/>
            <person name="Tritt A."/>
            <person name="Yoshinaga Y."/>
            <person name="Zwiers L.-H."/>
            <person name="Turgeon B."/>
            <person name="Goodwin S."/>
            <person name="Spatafora J."/>
            <person name="Crous P."/>
            <person name="Grigoriev I."/>
        </authorList>
    </citation>
    <scope>NUCLEOTIDE SEQUENCE</scope>
    <source>
        <strain evidence="1">SCOH1-5</strain>
    </source>
</reference>
<gene>
    <name evidence="1" type="ORF">CERZMDRAFT_83049</name>
</gene>
<evidence type="ECO:0000313" key="1">
    <source>
        <dbReference type="EMBL" id="KAF2214333.1"/>
    </source>
</evidence>
<protein>
    <submittedName>
        <fullName evidence="1">Uncharacterized protein</fullName>
    </submittedName>
</protein>
<evidence type="ECO:0000313" key="2">
    <source>
        <dbReference type="Proteomes" id="UP000799539"/>
    </source>
</evidence>
<organism evidence="1 2">
    <name type="scientific">Cercospora zeae-maydis SCOH1-5</name>
    <dbReference type="NCBI Taxonomy" id="717836"/>
    <lineage>
        <taxon>Eukaryota</taxon>
        <taxon>Fungi</taxon>
        <taxon>Dikarya</taxon>
        <taxon>Ascomycota</taxon>
        <taxon>Pezizomycotina</taxon>
        <taxon>Dothideomycetes</taxon>
        <taxon>Dothideomycetidae</taxon>
        <taxon>Mycosphaerellales</taxon>
        <taxon>Mycosphaerellaceae</taxon>
        <taxon>Cercospora</taxon>
    </lineage>
</organism>
<name>A0A6A6FLS1_9PEZI</name>
<sequence length="169" mass="18875">MSINLQQIRLRHDAVWVPMNQVSSGAWSADLQFLATEYLNGCTAVAIVSEYGGILAHIAPRTSTTTGDQNVRDLMTQVVHHFTTGRNAGLFPSATAVVLAAVYENEIALPDAVEFIRRVLERLDLPIRYQKYRVRRQGEARVSGETSFVLHGRRGMRPGLYVNGTQLHR</sequence>
<dbReference type="OrthoDB" id="3902367at2759"/>
<dbReference type="EMBL" id="ML992668">
    <property type="protein sequence ID" value="KAF2214333.1"/>
    <property type="molecule type" value="Genomic_DNA"/>
</dbReference>
<accession>A0A6A6FLS1</accession>